<dbReference type="AlphaFoldDB" id="A0A0A9H9V5"/>
<dbReference type="EMBL" id="GBRH01168218">
    <property type="protein sequence ID" value="JAE29678.1"/>
    <property type="molecule type" value="Transcribed_RNA"/>
</dbReference>
<sequence length="158" mass="17158">MLYPRIRIDLIPIHVSVSVQFRLVLLHCSGNLAKNSTVTEADHIAHGFPPDLLEDHGLDALPDLPGLLFPDAPSPFPRRAAKVELHQARDPGDVRRDPLPGEHDRLLLRLHQGLVALPLKLLAVLHFHLHCASLAAAAGVEGGEGWGAVVGWRRAPAP</sequence>
<name>A0A0A9H9V5_ARUDO</name>
<protein>
    <submittedName>
        <fullName evidence="1">Uncharacterized protein</fullName>
    </submittedName>
</protein>
<reference evidence="1" key="2">
    <citation type="journal article" date="2015" name="Data Brief">
        <title>Shoot transcriptome of the giant reed, Arundo donax.</title>
        <authorList>
            <person name="Barrero R.A."/>
            <person name="Guerrero F.D."/>
            <person name="Moolhuijzen P."/>
            <person name="Goolsby J.A."/>
            <person name="Tidwell J."/>
            <person name="Bellgard S.E."/>
            <person name="Bellgard M.I."/>
        </authorList>
    </citation>
    <scope>NUCLEOTIDE SEQUENCE</scope>
    <source>
        <tissue evidence="1">Shoot tissue taken approximately 20 cm above the soil surface</tissue>
    </source>
</reference>
<evidence type="ECO:0000313" key="1">
    <source>
        <dbReference type="EMBL" id="JAE29678.1"/>
    </source>
</evidence>
<reference evidence="1" key="1">
    <citation type="submission" date="2014-09" db="EMBL/GenBank/DDBJ databases">
        <authorList>
            <person name="Magalhaes I.L.F."/>
            <person name="Oliveira U."/>
            <person name="Santos F.R."/>
            <person name="Vidigal T.H.D.A."/>
            <person name="Brescovit A.D."/>
            <person name="Santos A.J."/>
        </authorList>
    </citation>
    <scope>NUCLEOTIDE SEQUENCE</scope>
    <source>
        <tissue evidence="1">Shoot tissue taken approximately 20 cm above the soil surface</tissue>
    </source>
</reference>
<organism evidence="1">
    <name type="scientific">Arundo donax</name>
    <name type="common">Giant reed</name>
    <name type="synonym">Donax arundinaceus</name>
    <dbReference type="NCBI Taxonomy" id="35708"/>
    <lineage>
        <taxon>Eukaryota</taxon>
        <taxon>Viridiplantae</taxon>
        <taxon>Streptophyta</taxon>
        <taxon>Embryophyta</taxon>
        <taxon>Tracheophyta</taxon>
        <taxon>Spermatophyta</taxon>
        <taxon>Magnoliopsida</taxon>
        <taxon>Liliopsida</taxon>
        <taxon>Poales</taxon>
        <taxon>Poaceae</taxon>
        <taxon>PACMAD clade</taxon>
        <taxon>Arundinoideae</taxon>
        <taxon>Arundineae</taxon>
        <taxon>Arundo</taxon>
    </lineage>
</organism>
<accession>A0A0A9H9V5</accession>
<proteinExistence type="predicted"/>